<organism evidence="1 2">
    <name type="scientific">Sphingobium xenophagum</name>
    <dbReference type="NCBI Taxonomy" id="121428"/>
    <lineage>
        <taxon>Bacteria</taxon>
        <taxon>Pseudomonadati</taxon>
        <taxon>Pseudomonadota</taxon>
        <taxon>Alphaproteobacteria</taxon>
        <taxon>Sphingomonadales</taxon>
        <taxon>Sphingomonadaceae</taxon>
        <taxon>Sphingobium</taxon>
    </lineage>
</organism>
<keyword evidence="2" id="KW-1185">Reference proteome</keyword>
<proteinExistence type="predicted"/>
<dbReference type="Proteomes" id="UP000290975">
    <property type="component" value="Unassembled WGS sequence"/>
</dbReference>
<protein>
    <submittedName>
        <fullName evidence="1">Uncharacterized protein</fullName>
    </submittedName>
</protein>
<dbReference type="Gene3D" id="2.40.10.220">
    <property type="entry name" value="predicted glycosyltransferase like domains"/>
    <property type="match status" value="1"/>
</dbReference>
<evidence type="ECO:0000313" key="2">
    <source>
        <dbReference type="Proteomes" id="UP000290975"/>
    </source>
</evidence>
<gene>
    <name evidence="1" type="ORF">MBESOW_P1213</name>
</gene>
<dbReference type="RefSeq" id="WP_130752341.1">
    <property type="nucleotide sequence ID" value="NZ_BBQY01000002.1"/>
</dbReference>
<comment type="caution">
    <text evidence="1">The sequence shown here is derived from an EMBL/GenBank/DDBJ whole genome shotgun (WGS) entry which is preliminary data.</text>
</comment>
<sequence>MIEMRRGRRHDIMHSLTADHRRLGELTLEIVNISNQGFMCANEVDIQRGERIEIRLPVIGRIEAHLVWVHGDRSGFQFERIIRPDDFRALLAALNGRSGTRK</sequence>
<accession>A0A401J006</accession>
<reference evidence="1 2" key="1">
    <citation type="submission" date="2014-12" db="EMBL/GenBank/DDBJ databases">
        <title>Whole genome sequencing of Sphingobium xenophagum OW59.</title>
        <authorList>
            <person name="Ohta Y."/>
            <person name="Nishi S."/>
            <person name="Hatada Y."/>
        </authorList>
    </citation>
    <scope>NUCLEOTIDE SEQUENCE [LARGE SCALE GENOMIC DNA]</scope>
    <source>
        <strain evidence="1 2">OW59</strain>
    </source>
</reference>
<name>A0A401J006_SPHXE</name>
<evidence type="ECO:0000313" key="1">
    <source>
        <dbReference type="EMBL" id="GBH29959.1"/>
    </source>
</evidence>
<dbReference type="SUPFAM" id="SSF141371">
    <property type="entry name" value="PilZ domain-like"/>
    <property type="match status" value="1"/>
</dbReference>
<dbReference type="EMBL" id="BBQY01000002">
    <property type="protein sequence ID" value="GBH29959.1"/>
    <property type="molecule type" value="Genomic_DNA"/>
</dbReference>
<dbReference type="AlphaFoldDB" id="A0A401J006"/>